<feature type="coiled-coil region" evidence="1">
    <location>
        <begin position="338"/>
        <end position="365"/>
    </location>
</feature>
<organism evidence="3 4">
    <name type="scientific">Heterodera trifolii</name>
    <dbReference type="NCBI Taxonomy" id="157864"/>
    <lineage>
        <taxon>Eukaryota</taxon>
        <taxon>Metazoa</taxon>
        <taxon>Ecdysozoa</taxon>
        <taxon>Nematoda</taxon>
        <taxon>Chromadorea</taxon>
        <taxon>Rhabditida</taxon>
        <taxon>Tylenchina</taxon>
        <taxon>Tylenchomorpha</taxon>
        <taxon>Tylenchoidea</taxon>
        <taxon>Heteroderidae</taxon>
        <taxon>Heteroderinae</taxon>
        <taxon>Heterodera</taxon>
    </lineage>
</organism>
<accession>A0ABD2HV33</accession>
<reference evidence="3 4" key="1">
    <citation type="submission" date="2024-10" db="EMBL/GenBank/DDBJ databases">
        <authorList>
            <person name="Kim D."/>
        </authorList>
    </citation>
    <scope>NUCLEOTIDE SEQUENCE [LARGE SCALE GENOMIC DNA]</scope>
    <source>
        <strain evidence="3">BH-2024</strain>
    </source>
</reference>
<evidence type="ECO:0000256" key="1">
    <source>
        <dbReference type="SAM" id="Coils"/>
    </source>
</evidence>
<proteinExistence type="predicted"/>
<dbReference type="AlphaFoldDB" id="A0ABD2HV33"/>
<feature type="signal peptide" evidence="2">
    <location>
        <begin position="1"/>
        <end position="23"/>
    </location>
</feature>
<name>A0ABD2HV33_9BILA</name>
<dbReference type="Proteomes" id="UP001620626">
    <property type="component" value="Unassembled WGS sequence"/>
</dbReference>
<keyword evidence="1" id="KW-0175">Coiled coil</keyword>
<sequence length="456" mass="53473">MSLGFHFLFFLLTLLNKCTISDAKLLKLRPIFGQSESLRTVRLDVFVRYLDKAENVRKMSRTNAENGQTFVLHLPNVDEKTANFNIFFFFYVKSMKNEYKADIDDENPSDEGPFIDPKFNLELEDIRTMFRMAYVTLYRPNFSKLYTVNLGQIDPPELFLNRRVFFETKDSDETGIFYAFLYATAKRHQRNGKVAEEEEERHENKYFLGCAPLLLNKNIGISAQNLTAENRRKKSENLFEFELSIPVNLDHLFKHIVWLLNLKIYRLKEKNFGDDCLRLKNWVEKAEKETDHDRPRLILEEKVLALFDGSQNISRNLFSNPMAELFRIENESSDEFEQRNAKKAIENINENFKLIEENVKKMLAKLGNYQLEAEENVLKIGKNGIEKNDKIVKTVQRLSENSKWEGTIETANEIISLIKLAEESARKEAIEALESLEMIDEQNDRDKIMVRKSDRN</sequence>
<protein>
    <submittedName>
        <fullName evidence="3">Uncharacterized protein</fullName>
    </submittedName>
</protein>
<keyword evidence="2" id="KW-0732">Signal</keyword>
<evidence type="ECO:0000313" key="3">
    <source>
        <dbReference type="EMBL" id="KAL3071722.1"/>
    </source>
</evidence>
<comment type="caution">
    <text evidence="3">The sequence shown here is derived from an EMBL/GenBank/DDBJ whole genome shotgun (WGS) entry which is preliminary data.</text>
</comment>
<gene>
    <name evidence="3" type="ORF">niasHT_035623</name>
</gene>
<keyword evidence="4" id="KW-1185">Reference proteome</keyword>
<feature type="chain" id="PRO_5044761640" evidence="2">
    <location>
        <begin position="24"/>
        <end position="456"/>
    </location>
</feature>
<dbReference type="EMBL" id="JBICBT010001357">
    <property type="protein sequence ID" value="KAL3071722.1"/>
    <property type="molecule type" value="Genomic_DNA"/>
</dbReference>
<evidence type="ECO:0000256" key="2">
    <source>
        <dbReference type="SAM" id="SignalP"/>
    </source>
</evidence>
<evidence type="ECO:0000313" key="4">
    <source>
        <dbReference type="Proteomes" id="UP001620626"/>
    </source>
</evidence>